<reference evidence="5" key="1">
    <citation type="journal article" date="2021" name="J Fungi (Basel)">
        <title>Genomic and Metabolomic Analyses of the Marine Fungus Emericellopsis cladophorae: Insights into Saltwater Adaptability Mechanisms and Its Biosynthetic Potential.</title>
        <authorList>
            <person name="Goncalves M.F.M."/>
            <person name="Hilario S."/>
            <person name="Van de Peer Y."/>
            <person name="Esteves A.C."/>
            <person name="Alves A."/>
        </authorList>
    </citation>
    <scope>NUCLEOTIDE SEQUENCE</scope>
    <source>
        <strain evidence="5">MUM 19.33</strain>
    </source>
</reference>
<evidence type="ECO:0000313" key="6">
    <source>
        <dbReference type="Proteomes" id="UP001055219"/>
    </source>
</evidence>
<feature type="region of interest" description="Disordered" evidence="3">
    <location>
        <begin position="1"/>
        <end position="44"/>
    </location>
</feature>
<dbReference type="PROSITE" id="PS51207">
    <property type="entry name" value="PXA"/>
    <property type="match status" value="1"/>
</dbReference>
<name>A0A9P9Y5A0_9HYPO</name>
<accession>A0A9P9Y5A0</accession>
<dbReference type="GO" id="GO:0035091">
    <property type="term" value="F:phosphatidylinositol binding"/>
    <property type="evidence" value="ECO:0007669"/>
    <property type="project" value="TreeGrafter"/>
</dbReference>
<dbReference type="GeneID" id="75828231"/>
<organism evidence="5 6">
    <name type="scientific">Emericellopsis cladophorae</name>
    <dbReference type="NCBI Taxonomy" id="2686198"/>
    <lineage>
        <taxon>Eukaryota</taxon>
        <taxon>Fungi</taxon>
        <taxon>Dikarya</taxon>
        <taxon>Ascomycota</taxon>
        <taxon>Pezizomycotina</taxon>
        <taxon>Sordariomycetes</taxon>
        <taxon>Hypocreomycetidae</taxon>
        <taxon>Hypocreales</taxon>
        <taxon>Bionectriaceae</taxon>
        <taxon>Emericellopsis</taxon>
    </lineage>
</organism>
<dbReference type="Pfam" id="PF02194">
    <property type="entry name" value="PXA"/>
    <property type="match status" value="1"/>
</dbReference>
<dbReference type="EMBL" id="JAGIXG020000006">
    <property type="protein sequence ID" value="KAI6783838.1"/>
    <property type="molecule type" value="Genomic_DNA"/>
</dbReference>
<comment type="subcellular location">
    <subcellularLocation>
        <location evidence="1">Cytoplasm</location>
    </subcellularLocation>
</comment>
<dbReference type="GO" id="GO:0005769">
    <property type="term" value="C:early endosome"/>
    <property type="evidence" value="ECO:0007669"/>
    <property type="project" value="TreeGrafter"/>
</dbReference>
<feature type="domain" description="PXA" evidence="4">
    <location>
        <begin position="83"/>
        <end position="272"/>
    </location>
</feature>
<evidence type="ECO:0000256" key="1">
    <source>
        <dbReference type="ARBA" id="ARBA00004496"/>
    </source>
</evidence>
<dbReference type="PANTHER" id="PTHR22999:SF23">
    <property type="entry name" value="SORTING NEXIN-16"/>
    <property type="match status" value="1"/>
</dbReference>
<feature type="region of interest" description="Disordered" evidence="3">
    <location>
        <begin position="60"/>
        <end position="79"/>
    </location>
</feature>
<proteinExistence type="predicted"/>
<dbReference type="PANTHER" id="PTHR22999">
    <property type="entry name" value="PX SERINE/THREONINE KINASE PXK"/>
    <property type="match status" value="1"/>
</dbReference>
<dbReference type="GO" id="GO:0005770">
    <property type="term" value="C:late endosome"/>
    <property type="evidence" value="ECO:0007669"/>
    <property type="project" value="TreeGrafter"/>
</dbReference>
<evidence type="ECO:0000259" key="4">
    <source>
        <dbReference type="PROSITE" id="PS51207"/>
    </source>
</evidence>
<dbReference type="Proteomes" id="UP001055219">
    <property type="component" value="Unassembled WGS sequence"/>
</dbReference>
<feature type="compositionally biased region" description="Polar residues" evidence="3">
    <location>
        <begin position="11"/>
        <end position="25"/>
    </location>
</feature>
<gene>
    <name evidence="5" type="ORF">J7T54_001714</name>
</gene>
<evidence type="ECO:0000313" key="5">
    <source>
        <dbReference type="EMBL" id="KAI6783838.1"/>
    </source>
</evidence>
<evidence type="ECO:0000256" key="3">
    <source>
        <dbReference type="SAM" id="MobiDB-lite"/>
    </source>
</evidence>
<dbReference type="GO" id="GO:0045022">
    <property type="term" value="P:early endosome to late endosome transport"/>
    <property type="evidence" value="ECO:0007669"/>
    <property type="project" value="TreeGrafter"/>
</dbReference>
<dbReference type="AlphaFoldDB" id="A0A9P9Y5A0"/>
<dbReference type="InterPro" id="IPR051837">
    <property type="entry name" value="SortingNexin/PXDomain-PKLike"/>
</dbReference>
<keyword evidence="6" id="KW-1185">Reference proteome</keyword>
<reference evidence="5" key="2">
    <citation type="submission" date="2022-07" db="EMBL/GenBank/DDBJ databases">
        <authorList>
            <person name="Goncalves M.F.M."/>
            <person name="Hilario S."/>
            <person name="Van De Peer Y."/>
            <person name="Esteves A.C."/>
            <person name="Alves A."/>
        </authorList>
    </citation>
    <scope>NUCLEOTIDE SEQUENCE</scope>
    <source>
        <strain evidence="5">MUM 19.33</strain>
    </source>
</reference>
<dbReference type="SMART" id="SM00313">
    <property type="entry name" value="PXA"/>
    <property type="match status" value="1"/>
</dbReference>
<protein>
    <recommendedName>
        <fullName evidence="4">PXA domain-containing protein</fullName>
    </recommendedName>
</protein>
<keyword evidence="2" id="KW-0963">Cytoplasm</keyword>
<dbReference type="OrthoDB" id="5582218at2759"/>
<dbReference type="InterPro" id="IPR003114">
    <property type="entry name" value="Phox_assoc"/>
</dbReference>
<evidence type="ECO:0000256" key="2">
    <source>
        <dbReference type="ARBA" id="ARBA00022490"/>
    </source>
</evidence>
<sequence length="511" mass="56668">MTAAVAVAPSPANQGPRPNNNTAKSTAPPPTDRHGSRQSQPDPLSDRATAALIRRTLCTHQHSDKNRDAQPPIDELLPPLTSRNDVDLQLYAFLAIMLRDFVQTWYSRITSDEAFILEIVHTVAHCTRALEQRFRKVDLESLLLDELPDLLDKHITAYRTAHTPMSPGPIEARPRQVYHSLCPLPFMEPVPQHNEPESTVAEQEQNESAYRQLLVQGVLTVLLPTEDLENPCLTSLVGQIFSELIIGNIVAKKAAQPWMLWEAICIVARIVQERKKGSTAQDTCGSAEVDRVDTAARGWSLHGVVFAFLNAALLFVTSFRSIVGTIASISSLPARMEQSEAPVRSDGSMVLLIVSIKKQNIDKSGAATKLLSYHIRSHFSASQLPTFLRMIRGVLFPNNVPGKSTLAAPESHAELLALRRRAASALWGLVPRTVGKVYLGGRLKMQVEGGQDDGDEEEKMIEEVEGLLMVLDDEYCNKHLVYGVLELVLVRLMPELRDKGVEELWEERLGN</sequence>
<comment type="caution">
    <text evidence="5">The sequence shown here is derived from an EMBL/GenBank/DDBJ whole genome shotgun (WGS) entry which is preliminary data.</text>
</comment>
<dbReference type="RefSeq" id="XP_051364694.1">
    <property type="nucleotide sequence ID" value="XM_051503740.1"/>
</dbReference>